<name>A0A813HN92_POLGL</name>
<protein>
    <submittedName>
        <fullName evidence="1">Uncharacterized protein</fullName>
    </submittedName>
</protein>
<organism evidence="1 2">
    <name type="scientific">Polarella glacialis</name>
    <name type="common">Dinoflagellate</name>
    <dbReference type="NCBI Taxonomy" id="89957"/>
    <lineage>
        <taxon>Eukaryota</taxon>
        <taxon>Sar</taxon>
        <taxon>Alveolata</taxon>
        <taxon>Dinophyceae</taxon>
        <taxon>Suessiales</taxon>
        <taxon>Suessiaceae</taxon>
        <taxon>Polarella</taxon>
    </lineage>
</organism>
<reference evidence="1" key="1">
    <citation type="submission" date="2021-02" db="EMBL/GenBank/DDBJ databases">
        <authorList>
            <person name="Dougan E. K."/>
            <person name="Rhodes N."/>
            <person name="Thang M."/>
            <person name="Chan C."/>
        </authorList>
    </citation>
    <scope>NUCLEOTIDE SEQUENCE</scope>
</reference>
<proteinExistence type="predicted"/>
<evidence type="ECO:0000313" key="1">
    <source>
        <dbReference type="EMBL" id="CAE8640111.1"/>
    </source>
</evidence>
<accession>A0A813HN92</accession>
<gene>
    <name evidence="1" type="ORF">PGLA1383_LOCUS55052</name>
</gene>
<dbReference type="AlphaFoldDB" id="A0A813HN92"/>
<sequence length="114" mass="12307">MTDLGKSRLVPTVDATGSLGSIQVAGEENLFDNAGMLAGLRWLSAYVGTCSLCKYTPEHLCAAFVAPVGRNWHRFLEPWAGTRTEQGSRIARPDSSTDTARLLAITENGRTARP</sequence>
<keyword evidence="2" id="KW-1185">Reference proteome</keyword>
<evidence type="ECO:0000313" key="2">
    <source>
        <dbReference type="Proteomes" id="UP000654075"/>
    </source>
</evidence>
<comment type="caution">
    <text evidence="1">The sequence shown here is derived from an EMBL/GenBank/DDBJ whole genome shotgun (WGS) entry which is preliminary data.</text>
</comment>
<dbReference type="Proteomes" id="UP000654075">
    <property type="component" value="Unassembled WGS sequence"/>
</dbReference>
<dbReference type="EMBL" id="CAJNNV010032487">
    <property type="protein sequence ID" value="CAE8640111.1"/>
    <property type="molecule type" value="Genomic_DNA"/>
</dbReference>